<comment type="caution">
    <text evidence="1">The sequence shown here is derived from an EMBL/GenBank/DDBJ whole genome shotgun (WGS) entry which is preliminary data.</text>
</comment>
<gene>
    <name evidence="1" type="ORF">J3D65DRAFT_459695</name>
</gene>
<reference evidence="1 2" key="1">
    <citation type="submission" date="2024-04" db="EMBL/GenBank/DDBJ databases">
        <title>Phyllosticta paracitricarpa is synonymous to the EU quarantine fungus P. citricarpa based on phylogenomic analyses.</title>
        <authorList>
            <consortium name="Lawrence Berkeley National Laboratory"/>
            <person name="Van ingen-buijs V.A."/>
            <person name="Van westerhoven A.C."/>
            <person name="Haridas S."/>
            <person name="Skiadas P."/>
            <person name="Martin F."/>
            <person name="Groenewald J.Z."/>
            <person name="Crous P.W."/>
            <person name="Seidl M.F."/>
        </authorList>
    </citation>
    <scope>NUCLEOTIDE SEQUENCE [LARGE SCALE GENOMIC DNA]</scope>
    <source>
        <strain evidence="1 2">CPC 17464</strain>
    </source>
</reference>
<sequence length="218" mass="24254">MPRLAVKGRQTGCCLSRSRVCVMEMFSGGQTLELKLHARPRRFCRCVVGAKQSDAICRVFHCVWWKNCFFLDHLSSIRNAPRHQSCGTVEVSQSEQSRVYAEAIISQGCIYMQSLRHEEVCTRTVPTPSLPRHTHPFSVSLFCCFEFSSEDNVKLGHKTGEKEEKQVVLSGLFLCANAEMAESNGKLLVVCLAGPHVSISREAADGHGQDLGRPVRAT</sequence>
<dbReference type="RefSeq" id="XP_066652906.1">
    <property type="nucleotide sequence ID" value="XM_066796423.1"/>
</dbReference>
<keyword evidence="2" id="KW-1185">Reference proteome</keyword>
<organism evidence="1 2">
    <name type="scientific">Phyllosticta citribraziliensis</name>
    <dbReference type="NCBI Taxonomy" id="989973"/>
    <lineage>
        <taxon>Eukaryota</taxon>
        <taxon>Fungi</taxon>
        <taxon>Dikarya</taxon>
        <taxon>Ascomycota</taxon>
        <taxon>Pezizomycotina</taxon>
        <taxon>Dothideomycetes</taxon>
        <taxon>Dothideomycetes incertae sedis</taxon>
        <taxon>Botryosphaeriales</taxon>
        <taxon>Phyllostictaceae</taxon>
        <taxon>Phyllosticta</taxon>
    </lineage>
</organism>
<dbReference type="EMBL" id="JBBPEH010000009">
    <property type="protein sequence ID" value="KAK7533867.1"/>
    <property type="molecule type" value="Genomic_DNA"/>
</dbReference>
<evidence type="ECO:0000313" key="1">
    <source>
        <dbReference type="EMBL" id="KAK7533867.1"/>
    </source>
</evidence>
<dbReference type="Proteomes" id="UP001360953">
    <property type="component" value="Unassembled WGS sequence"/>
</dbReference>
<dbReference type="GeneID" id="92029329"/>
<protein>
    <submittedName>
        <fullName evidence="1">Uncharacterized protein</fullName>
    </submittedName>
</protein>
<evidence type="ECO:0000313" key="2">
    <source>
        <dbReference type="Proteomes" id="UP001360953"/>
    </source>
</evidence>
<name>A0ABR1LJF1_9PEZI</name>
<accession>A0ABR1LJF1</accession>
<proteinExistence type="predicted"/>